<proteinExistence type="predicted"/>
<evidence type="ECO:0000313" key="2">
    <source>
        <dbReference type="EMBL" id="TNN67691.1"/>
    </source>
</evidence>
<organism evidence="2 3">
    <name type="scientific">Liparis tanakae</name>
    <name type="common">Tanaka's snailfish</name>
    <dbReference type="NCBI Taxonomy" id="230148"/>
    <lineage>
        <taxon>Eukaryota</taxon>
        <taxon>Metazoa</taxon>
        <taxon>Chordata</taxon>
        <taxon>Craniata</taxon>
        <taxon>Vertebrata</taxon>
        <taxon>Euteleostomi</taxon>
        <taxon>Actinopterygii</taxon>
        <taxon>Neopterygii</taxon>
        <taxon>Teleostei</taxon>
        <taxon>Neoteleostei</taxon>
        <taxon>Acanthomorphata</taxon>
        <taxon>Eupercaria</taxon>
        <taxon>Perciformes</taxon>
        <taxon>Cottioidei</taxon>
        <taxon>Cottales</taxon>
        <taxon>Liparidae</taxon>
        <taxon>Liparis</taxon>
    </lineage>
</organism>
<name>A0A4Z2HQ45_9TELE</name>
<dbReference type="EMBL" id="SRLO01000199">
    <property type="protein sequence ID" value="TNN67691.1"/>
    <property type="molecule type" value="Genomic_DNA"/>
</dbReference>
<protein>
    <submittedName>
        <fullName evidence="2">Uncharacterized protein</fullName>
    </submittedName>
</protein>
<keyword evidence="3" id="KW-1185">Reference proteome</keyword>
<evidence type="ECO:0000256" key="1">
    <source>
        <dbReference type="SAM" id="MobiDB-lite"/>
    </source>
</evidence>
<dbReference type="AlphaFoldDB" id="A0A4Z2HQ45"/>
<sequence>MAPTCAPPLSVGRASDSTFSEPLKDWTVARTPLDSRFWNSCCTSSGSSAGKCSLPRKQKRENYKRYTCAGDLKGEPQQAHGDGQDTGEGHLLSVAVVGVDDAQLTLTDLQDNRPIQTVTLVSDRKDARRELLASHQSLEQQQGLTAPLWPQKLHT</sequence>
<gene>
    <name evidence="2" type="ORF">EYF80_022007</name>
</gene>
<reference evidence="2 3" key="1">
    <citation type="submission" date="2019-03" db="EMBL/GenBank/DDBJ databases">
        <title>First draft genome of Liparis tanakae, snailfish: a comprehensive survey of snailfish specific genes.</title>
        <authorList>
            <person name="Kim W."/>
            <person name="Song I."/>
            <person name="Jeong J.-H."/>
            <person name="Kim D."/>
            <person name="Kim S."/>
            <person name="Ryu S."/>
            <person name="Song J.Y."/>
            <person name="Lee S.K."/>
        </authorList>
    </citation>
    <scope>NUCLEOTIDE SEQUENCE [LARGE SCALE GENOMIC DNA]</scope>
    <source>
        <tissue evidence="2">Muscle</tissue>
    </source>
</reference>
<feature type="region of interest" description="Disordered" evidence="1">
    <location>
        <begin position="136"/>
        <end position="155"/>
    </location>
</feature>
<accession>A0A4Z2HQ45</accession>
<dbReference type="Proteomes" id="UP000314294">
    <property type="component" value="Unassembled WGS sequence"/>
</dbReference>
<evidence type="ECO:0000313" key="3">
    <source>
        <dbReference type="Proteomes" id="UP000314294"/>
    </source>
</evidence>
<comment type="caution">
    <text evidence="2">The sequence shown here is derived from an EMBL/GenBank/DDBJ whole genome shotgun (WGS) entry which is preliminary data.</text>
</comment>